<keyword evidence="5" id="KW-1185">Reference proteome</keyword>
<dbReference type="Pfam" id="PF10223">
    <property type="entry name" value="Menorin_N"/>
    <property type="match status" value="2"/>
</dbReference>
<protein>
    <recommendedName>
        <fullName evidence="3">Menorin-like domain-containing protein</fullName>
    </recommendedName>
</protein>
<evidence type="ECO:0000256" key="2">
    <source>
        <dbReference type="SAM" id="Phobius"/>
    </source>
</evidence>
<dbReference type="EMBL" id="CAWYQH010000024">
    <property type="protein sequence ID" value="CAK8676053.1"/>
    <property type="molecule type" value="Genomic_DNA"/>
</dbReference>
<keyword evidence="2" id="KW-0472">Membrane</keyword>
<dbReference type="InterPro" id="IPR019356">
    <property type="entry name" value="Menorin_dom"/>
</dbReference>
<reference evidence="4 5" key="1">
    <citation type="submission" date="2024-02" db="EMBL/GenBank/DDBJ databases">
        <authorList>
            <person name="Daric V."/>
            <person name="Darras S."/>
        </authorList>
    </citation>
    <scope>NUCLEOTIDE SEQUENCE [LARGE SCALE GENOMIC DNA]</scope>
</reference>
<organism evidence="4 5">
    <name type="scientific">Clavelina lepadiformis</name>
    <name type="common">Light-bulb sea squirt</name>
    <name type="synonym">Ascidia lepadiformis</name>
    <dbReference type="NCBI Taxonomy" id="159417"/>
    <lineage>
        <taxon>Eukaryota</taxon>
        <taxon>Metazoa</taxon>
        <taxon>Chordata</taxon>
        <taxon>Tunicata</taxon>
        <taxon>Ascidiacea</taxon>
        <taxon>Aplousobranchia</taxon>
        <taxon>Clavelinidae</taxon>
        <taxon>Clavelina</taxon>
    </lineage>
</organism>
<keyword evidence="2" id="KW-0812">Transmembrane</keyword>
<comment type="similarity">
    <text evidence="1">Belongs to the menorin family.</text>
</comment>
<feature type="transmembrane region" description="Helical" evidence="2">
    <location>
        <begin position="26"/>
        <end position="46"/>
    </location>
</feature>
<feature type="domain" description="Menorin-like" evidence="3">
    <location>
        <begin position="100"/>
        <end position="324"/>
    </location>
</feature>
<evidence type="ECO:0000259" key="3">
    <source>
        <dbReference type="Pfam" id="PF10223"/>
    </source>
</evidence>
<evidence type="ECO:0000256" key="1">
    <source>
        <dbReference type="ARBA" id="ARBA00044953"/>
    </source>
</evidence>
<accession>A0ABP0FD83</accession>
<dbReference type="Proteomes" id="UP001642483">
    <property type="component" value="Unassembled WGS sequence"/>
</dbReference>
<dbReference type="PANTHER" id="PTHR21184:SF6">
    <property type="entry name" value="CONSERVED PLASMA MEMBRANE PROTEIN"/>
    <property type="match status" value="1"/>
</dbReference>
<keyword evidence="2" id="KW-1133">Transmembrane helix</keyword>
<proteinExistence type="inferred from homology"/>
<sequence>MDDFSSDDTGPKTKTRRSAVLIKRTLAVLALLACLGFITAILYAIIDFYTSSSNVTTKPTKTEPWTPTVIATEFSTMVMYPDKNLTASDIFQYYPSANKDGLNIAFYHAANTKDDLQAALTGSAKVVEGDVSLKTSRSSAIPVMGALPGTDINYSLNEWLDAVIETNKAIKLDIKIDEAVSDVLESIKSRALHQPVWISADVVGGPGAENSHLDAESLISYVNEIYPYVSLSLGWTTDSSSSKFTWEMMNKMLAIAEKVSQKITFTCLASVVRASWPKFLWLLEQSDSFSFTVWSNHNVSVDVEDLVYFRDNLAFSRVFYEVTEMEMDNFRKAIETGTFPKMFYSGGNVLDYFRIPNAIDVTWAHRVNGLNDLTTSLTDDSILMLEADVRLYGEGTEKLNESLPVMSHDPPAINYELTLREWLEKVIEGGKIKGIKLDFKSIGAANASLYVLQDFKDSLPFPVWLNADVLRGPNSVTTPVNATAFLEIVQTMFPDVTISPGWTTTYRRVGENEPYSQEMVEEMHALCSTTRQAFTFPVRASLAKPSIKEFQWLLSQSNRYTLTIWHSTSEETTTEDLLEFYNSFPSHKVYFDIPDDMMKNLKTAINNQEKIAGLFH</sequence>
<comment type="caution">
    <text evidence="4">The sequence shown here is derived from an EMBL/GenBank/DDBJ whole genome shotgun (WGS) entry which is preliminary data.</text>
</comment>
<gene>
    <name evidence="4" type="ORF">CVLEPA_LOCUS5557</name>
</gene>
<name>A0ABP0FD83_CLALP</name>
<evidence type="ECO:0000313" key="4">
    <source>
        <dbReference type="EMBL" id="CAK8676053.1"/>
    </source>
</evidence>
<dbReference type="PANTHER" id="PTHR21184">
    <property type="entry name" value="MENORIN (DENDRITIC BRANCHING PROTEIN)"/>
    <property type="match status" value="1"/>
</dbReference>
<feature type="domain" description="Menorin-like" evidence="3">
    <location>
        <begin position="357"/>
        <end position="597"/>
    </location>
</feature>
<evidence type="ECO:0000313" key="5">
    <source>
        <dbReference type="Proteomes" id="UP001642483"/>
    </source>
</evidence>